<feature type="domain" description="Heme haloperoxidase family profile" evidence="9">
    <location>
        <begin position="23"/>
        <end position="250"/>
    </location>
</feature>
<evidence type="ECO:0000256" key="8">
    <source>
        <dbReference type="SAM" id="SignalP"/>
    </source>
</evidence>
<dbReference type="PANTHER" id="PTHR33577:SF19">
    <property type="entry name" value="HEME HALOPEROXIDASE FAMILY PROFILE DOMAIN-CONTAINING PROTEIN-RELATED"/>
    <property type="match status" value="1"/>
</dbReference>
<proteinExistence type="inferred from homology"/>
<evidence type="ECO:0000256" key="7">
    <source>
        <dbReference type="ARBA" id="ARBA00025795"/>
    </source>
</evidence>
<evidence type="ECO:0000313" key="11">
    <source>
        <dbReference type="Proteomes" id="UP001396898"/>
    </source>
</evidence>
<keyword evidence="8" id="KW-0732">Signal</keyword>
<keyword evidence="2" id="KW-0575">Peroxidase</keyword>
<keyword evidence="5" id="KW-0560">Oxidoreductase</keyword>
<dbReference type="PANTHER" id="PTHR33577">
    <property type="entry name" value="STERIGMATOCYSTIN BIOSYNTHESIS PEROXIDASE STCC-RELATED"/>
    <property type="match status" value="1"/>
</dbReference>
<feature type="chain" id="PRO_5045988327" description="Heme haloperoxidase family profile domain-containing protein" evidence="8">
    <location>
        <begin position="19"/>
        <end position="262"/>
    </location>
</feature>
<evidence type="ECO:0000256" key="5">
    <source>
        <dbReference type="ARBA" id="ARBA00023002"/>
    </source>
</evidence>
<evidence type="ECO:0000256" key="2">
    <source>
        <dbReference type="ARBA" id="ARBA00022559"/>
    </source>
</evidence>
<sequence>MQLHTLCGLLAVLPWCESSQEPMGHEWQAAKAGDSRGPCPMLNSLANHGFLPRDGRNINYQQATSVLQDALNFDPEPFVGQIRGAMQVSPNSHNGTTFDLVDLDQKPFEHDASLSRAEASTGDSLHFDPKVWAQTASHFGGKGVVSIETAAEARADRVATAKRTDPDFNLTGSGLSTSYAESGLYLIAFGDKTEGNARTDWIRSMFGRWIALPNIMPHTLTNLIVEEERLPYDQGWTRPQEYVSAADVTAMAQKIAAVPVDE</sequence>
<keyword evidence="3" id="KW-0349">Heme</keyword>
<dbReference type="Proteomes" id="UP001396898">
    <property type="component" value="Unassembled WGS sequence"/>
</dbReference>
<evidence type="ECO:0000256" key="4">
    <source>
        <dbReference type="ARBA" id="ARBA00022723"/>
    </source>
</evidence>
<feature type="signal peptide" evidence="8">
    <location>
        <begin position="1"/>
        <end position="18"/>
    </location>
</feature>
<evidence type="ECO:0000259" key="9">
    <source>
        <dbReference type="PROSITE" id="PS51405"/>
    </source>
</evidence>
<evidence type="ECO:0000256" key="6">
    <source>
        <dbReference type="ARBA" id="ARBA00023004"/>
    </source>
</evidence>
<organism evidence="10 11">
    <name type="scientific">Apiospora marii</name>
    <dbReference type="NCBI Taxonomy" id="335849"/>
    <lineage>
        <taxon>Eukaryota</taxon>
        <taxon>Fungi</taxon>
        <taxon>Dikarya</taxon>
        <taxon>Ascomycota</taxon>
        <taxon>Pezizomycotina</taxon>
        <taxon>Sordariomycetes</taxon>
        <taxon>Xylariomycetidae</taxon>
        <taxon>Amphisphaeriales</taxon>
        <taxon>Apiosporaceae</taxon>
        <taxon>Apiospora</taxon>
    </lineage>
</organism>
<evidence type="ECO:0000313" key="10">
    <source>
        <dbReference type="EMBL" id="KAK8033790.1"/>
    </source>
</evidence>
<dbReference type="EMBL" id="JAQQWI010000006">
    <property type="protein sequence ID" value="KAK8033790.1"/>
    <property type="molecule type" value="Genomic_DNA"/>
</dbReference>
<gene>
    <name evidence="10" type="ORF">PG991_003188</name>
</gene>
<dbReference type="InterPro" id="IPR000028">
    <property type="entry name" value="Chloroperoxidase"/>
</dbReference>
<dbReference type="Gene3D" id="1.10.489.10">
    <property type="entry name" value="Chloroperoxidase-like"/>
    <property type="match status" value="1"/>
</dbReference>
<accession>A0ABR1SHI1</accession>
<protein>
    <recommendedName>
        <fullName evidence="9">Heme haloperoxidase family profile domain-containing protein</fullName>
    </recommendedName>
</protein>
<name>A0ABR1SHI1_9PEZI</name>
<keyword evidence="6" id="KW-0408">Iron</keyword>
<evidence type="ECO:0000256" key="1">
    <source>
        <dbReference type="ARBA" id="ARBA00001970"/>
    </source>
</evidence>
<reference evidence="10 11" key="1">
    <citation type="submission" date="2023-01" db="EMBL/GenBank/DDBJ databases">
        <title>Analysis of 21 Apiospora genomes using comparative genomics revels a genus with tremendous synthesis potential of carbohydrate active enzymes and secondary metabolites.</title>
        <authorList>
            <person name="Sorensen T."/>
        </authorList>
    </citation>
    <scope>NUCLEOTIDE SEQUENCE [LARGE SCALE GENOMIC DNA]</scope>
    <source>
        <strain evidence="10 11">CBS 20057</strain>
    </source>
</reference>
<dbReference type="SUPFAM" id="SSF47571">
    <property type="entry name" value="Cloroperoxidase"/>
    <property type="match status" value="1"/>
</dbReference>
<dbReference type="PROSITE" id="PS51405">
    <property type="entry name" value="HEME_HALOPEROXIDASE"/>
    <property type="match status" value="1"/>
</dbReference>
<comment type="similarity">
    <text evidence="7">Belongs to the chloroperoxidase family.</text>
</comment>
<evidence type="ECO:0000256" key="3">
    <source>
        <dbReference type="ARBA" id="ARBA00022617"/>
    </source>
</evidence>
<comment type="cofactor">
    <cofactor evidence="1">
        <name>heme b</name>
        <dbReference type="ChEBI" id="CHEBI:60344"/>
    </cofactor>
</comment>
<dbReference type="Pfam" id="PF01328">
    <property type="entry name" value="Peroxidase_2"/>
    <property type="match status" value="1"/>
</dbReference>
<dbReference type="InterPro" id="IPR036851">
    <property type="entry name" value="Chloroperoxidase-like_sf"/>
</dbReference>
<keyword evidence="4" id="KW-0479">Metal-binding</keyword>
<comment type="caution">
    <text evidence="10">The sequence shown here is derived from an EMBL/GenBank/DDBJ whole genome shotgun (WGS) entry which is preliminary data.</text>
</comment>
<keyword evidence="11" id="KW-1185">Reference proteome</keyword>